<dbReference type="eggNOG" id="ENOG5032CNP">
    <property type="taxonomic scope" value="Bacteria"/>
</dbReference>
<evidence type="ECO:0000256" key="1">
    <source>
        <dbReference type="SAM" id="SignalP"/>
    </source>
</evidence>
<keyword evidence="4" id="KW-1185">Reference proteome</keyword>
<dbReference type="PROSITE" id="PS51257">
    <property type="entry name" value="PROKAR_LIPOPROTEIN"/>
    <property type="match status" value="1"/>
</dbReference>
<reference evidence="3 4" key="1">
    <citation type="submission" date="2016-10" db="EMBL/GenBank/DDBJ databases">
        <authorList>
            <person name="de Groot N.N."/>
        </authorList>
    </citation>
    <scope>NUCLEOTIDE SEQUENCE [LARGE SCALE GENOMIC DNA]</scope>
    <source>
        <strain evidence="3 4">DSM 45434</strain>
    </source>
</reference>
<evidence type="ECO:0000259" key="2">
    <source>
        <dbReference type="Pfam" id="PF14530"/>
    </source>
</evidence>
<dbReference type="InterPro" id="IPR029447">
    <property type="entry name" value="DUF4439"/>
</dbReference>
<feature type="domain" description="DUF4439" evidence="2">
    <location>
        <begin position="152"/>
        <end position="263"/>
    </location>
</feature>
<dbReference type="Proteomes" id="UP000182237">
    <property type="component" value="Chromosome I"/>
</dbReference>
<dbReference type="InterPro" id="IPR012347">
    <property type="entry name" value="Ferritin-like"/>
</dbReference>
<sequence>MWRVKFSRLALLPACLVLASCSLLGPRPNGEILTLAQQAEADAAALGGAPAAGLRAEQAEQLYGEITRLCGTDEVGAPPQSCAVERGAGEAAGVANVAALAHAAPAAGAQAAGAVPAESVDLVVAQAIDITATEPVDLLAPEVTDKADLAAARDMLAHEYALDYALGVALAFSDDATGARIDELRAAAGQRRFALVRLLHPTGEVPAAAPGYELPAGEQPTDAASAAALVDSLDSALVSHWRETAAAATSAPWREAAIAFAAHAQRV</sequence>
<proteinExistence type="predicted"/>
<dbReference type="EMBL" id="LT629765">
    <property type="protein sequence ID" value="SDR93439.1"/>
    <property type="molecule type" value="Genomic_DNA"/>
</dbReference>
<name>A0A1H1N5J8_9CORY</name>
<feature type="chain" id="PRO_5009255153" description="DUF4439 domain-containing protein" evidence="1">
    <location>
        <begin position="20"/>
        <end position="267"/>
    </location>
</feature>
<accession>A0A1H1N5J8</accession>
<keyword evidence="1" id="KW-0732">Signal</keyword>
<feature type="signal peptide" evidence="1">
    <location>
        <begin position="1"/>
        <end position="19"/>
    </location>
</feature>
<organism evidence="3 4">
    <name type="scientific">Corynebacterium timonense</name>
    <dbReference type="NCBI Taxonomy" id="441500"/>
    <lineage>
        <taxon>Bacteria</taxon>
        <taxon>Bacillati</taxon>
        <taxon>Actinomycetota</taxon>
        <taxon>Actinomycetes</taxon>
        <taxon>Mycobacteriales</taxon>
        <taxon>Corynebacteriaceae</taxon>
        <taxon>Corynebacterium</taxon>
    </lineage>
</organism>
<dbReference type="Pfam" id="PF14530">
    <property type="entry name" value="DUF4439"/>
    <property type="match status" value="1"/>
</dbReference>
<dbReference type="SUPFAM" id="SSF47240">
    <property type="entry name" value="Ferritin-like"/>
    <property type="match status" value="1"/>
</dbReference>
<dbReference type="Gene3D" id="1.20.1260.10">
    <property type="match status" value="1"/>
</dbReference>
<gene>
    <name evidence="3" type="ORF">SAMN04488539_0675</name>
</gene>
<evidence type="ECO:0000313" key="3">
    <source>
        <dbReference type="EMBL" id="SDR93439.1"/>
    </source>
</evidence>
<protein>
    <recommendedName>
        <fullName evidence="2">DUF4439 domain-containing protein</fullName>
    </recommendedName>
</protein>
<dbReference type="InterPro" id="IPR009078">
    <property type="entry name" value="Ferritin-like_SF"/>
</dbReference>
<evidence type="ECO:0000313" key="4">
    <source>
        <dbReference type="Proteomes" id="UP000182237"/>
    </source>
</evidence>
<dbReference type="AlphaFoldDB" id="A0A1H1N5J8"/>
<dbReference type="STRING" id="1203190.GCA_000312345_00101"/>